<name>A0A1E1LUW7_RHYSE</name>
<organism evidence="1 2">
    <name type="scientific">Rhynchosporium secalis</name>
    <name type="common">Barley scald fungus</name>
    <dbReference type="NCBI Taxonomy" id="38038"/>
    <lineage>
        <taxon>Eukaryota</taxon>
        <taxon>Fungi</taxon>
        <taxon>Dikarya</taxon>
        <taxon>Ascomycota</taxon>
        <taxon>Pezizomycotina</taxon>
        <taxon>Leotiomycetes</taxon>
        <taxon>Helotiales</taxon>
        <taxon>Ploettnerulaceae</taxon>
        <taxon>Rhynchosporium</taxon>
    </lineage>
</organism>
<reference evidence="2" key="1">
    <citation type="submission" date="2016-03" db="EMBL/GenBank/DDBJ databases">
        <authorList>
            <person name="Guldener U."/>
        </authorList>
    </citation>
    <scope>NUCLEOTIDE SEQUENCE [LARGE SCALE GENOMIC DNA]</scope>
</reference>
<sequence>MLCPETGGLKQLPIRFLGVTGCHPDTGKYLWFTILDTPGFNGSQGADEYYTAQINISWLVRDSEAKVPANADRLNKMKLLANGFERKLETTIHNIAENTEVTKEKLADCPCLECPTLMGRSWRSSKSRNYGCAATMRALLKVTIGESSQKEPINHCEAGMRERGS</sequence>
<dbReference type="EMBL" id="FJVC01000003">
    <property type="protein sequence ID" value="CZT40657.1"/>
    <property type="molecule type" value="Genomic_DNA"/>
</dbReference>
<accession>A0A1E1LUW7</accession>
<protein>
    <submittedName>
        <fullName evidence="1">Uncharacterized protein</fullName>
    </submittedName>
</protein>
<evidence type="ECO:0000313" key="2">
    <source>
        <dbReference type="Proteomes" id="UP000177625"/>
    </source>
</evidence>
<keyword evidence="2" id="KW-1185">Reference proteome</keyword>
<proteinExistence type="predicted"/>
<evidence type="ECO:0000313" key="1">
    <source>
        <dbReference type="EMBL" id="CZT40657.1"/>
    </source>
</evidence>
<gene>
    <name evidence="1" type="ORF">RSE6_00296</name>
</gene>
<dbReference type="AlphaFoldDB" id="A0A1E1LUW7"/>
<dbReference type="Proteomes" id="UP000177625">
    <property type="component" value="Unassembled WGS sequence"/>
</dbReference>